<protein>
    <submittedName>
        <fullName evidence="1">Helix-turn-helix domain-containing protein</fullName>
    </submittedName>
</protein>
<dbReference type="RefSeq" id="WP_260072853.1">
    <property type="nucleotide sequence ID" value="NZ_JALXMO010000009.1"/>
</dbReference>
<reference evidence="1 2" key="1">
    <citation type="submission" date="2022-04" db="EMBL/GenBank/DDBJ databases">
        <title>Human microbiome associated bacterial genomes.</title>
        <authorList>
            <person name="Sandstrom S."/>
            <person name="Salamzade R."/>
            <person name="Kalan L.R."/>
        </authorList>
    </citation>
    <scope>NUCLEOTIDE SEQUENCE [LARGE SCALE GENOMIC DNA]</scope>
    <source>
        <strain evidence="2">p3-SID767</strain>
    </source>
</reference>
<keyword evidence="2" id="KW-1185">Reference proteome</keyword>
<dbReference type="InterPro" id="IPR036388">
    <property type="entry name" value="WH-like_DNA-bd_sf"/>
</dbReference>
<dbReference type="SUPFAM" id="SSF46785">
    <property type="entry name" value="Winged helix' DNA-binding domain"/>
    <property type="match status" value="1"/>
</dbReference>
<dbReference type="InterPro" id="IPR036390">
    <property type="entry name" value="WH_DNA-bd_sf"/>
</dbReference>
<evidence type="ECO:0000313" key="1">
    <source>
        <dbReference type="EMBL" id="MCT1606772.1"/>
    </source>
</evidence>
<dbReference type="Proteomes" id="UP001205046">
    <property type="component" value="Unassembled WGS sequence"/>
</dbReference>
<dbReference type="InterPro" id="IPR011991">
    <property type="entry name" value="ArsR-like_HTH"/>
</dbReference>
<comment type="caution">
    <text evidence="1">The sequence shown here is derived from an EMBL/GenBank/DDBJ whole genome shotgun (WGS) entry which is preliminary data.</text>
</comment>
<dbReference type="EMBL" id="JALXMO010000009">
    <property type="protein sequence ID" value="MCT1606772.1"/>
    <property type="molecule type" value="Genomic_DNA"/>
</dbReference>
<accession>A0ABT2HQ01</accession>
<proteinExistence type="predicted"/>
<gene>
    <name evidence="1" type="ORF">M3B43_05425</name>
</gene>
<dbReference type="CDD" id="cd00090">
    <property type="entry name" value="HTH_ARSR"/>
    <property type="match status" value="1"/>
</dbReference>
<dbReference type="Gene3D" id="1.10.10.10">
    <property type="entry name" value="Winged helix-like DNA-binding domain superfamily/Winged helix DNA-binding domain"/>
    <property type="match status" value="1"/>
</dbReference>
<name>A0ABT2HQ01_9MICC</name>
<sequence length="171" mass="18860">MEYDERLRALEHRVAMLEEIQHATPHVGAGEEPTPPPEDDTFWALDGLRSRMTEPGAVMVVGSVRTPKGVEARWQTGASVDDLFDSEFAERAEAFSALGHPMRLRMLQRLMTDAHSVADLVSTGEFGTTGQIYHHLRQLTSAGWLRATGGGRYEVPVARIVPLLTVLLAVD</sequence>
<evidence type="ECO:0000313" key="2">
    <source>
        <dbReference type="Proteomes" id="UP001205046"/>
    </source>
</evidence>
<organism evidence="1 2">
    <name type="scientific">Nesterenkonia massiliensis</name>
    <dbReference type="NCBI Taxonomy" id="1232429"/>
    <lineage>
        <taxon>Bacteria</taxon>
        <taxon>Bacillati</taxon>
        <taxon>Actinomycetota</taxon>
        <taxon>Actinomycetes</taxon>
        <taxon>Micrococcales</taxon>
        <taxon>Micrococcaceae</taxon>
        <taxon>Nesterenkonia</taxon>
    </lineage>
</organism>